<dbReference type="GO" id="GO:0007166">
    <property type="term" value="P:cell surface receptor signaling pathway"/>
    <property type="evidence" value="ECO:0007669"/>
    <property type="project" value="InterPro"/>
</dbReference>
<dbReference type="PROSITE" id="PS50261">
    <property type="entry name" value="G_PROTEIN_RECEP_F2_4"/>
    <property type="match status" value="1"/>
</dbReference>
<feature type="domain" description="G-protein coupled receptors family 2 profile 2" evidence="13">
    <location>
        <begin position="117"/>
        <end position="382"/>
    </location>
</feature>
<evidence type="ECO:0000256" key="7">
    <source>
        <dbReference type="ARBA" id="ARBA00023136"/>
    </source>
</evidence>
<keyword evidence="8" id="KW-0675">Receptor</keyword>
<feature type="transmembrane region" description="Helical" evidence="11">
    <location>
        <begin position="326"/>
        <end position="343"/>
    </location>
</feature>
<comment type="subcellular location">
    <subcellularLocation>
        <location evidence="1">Cell membrane</location>
        <topology evidence="1">Multi-pass membrane protein</topology>
    </subcellularLocation>
</comment>
<accession>A0A813MGS1</accession>
<organism evidence="14 15">
    <name type="scientific">Brachionus calyciflorus</name>
    <dbReference type="NCBI Taxonomy" id="104777"/>
    <lineage>
        <taxon>Eukaryota</taxon>
        <taxon>Metazoa</taxon>
        <taxon>Spiralia</taxon>
        <taxon>Gnathifera</taxon>
        <taxon>Rotifera</taxon>
        <taxon>Eurotatoria</taxon>
        <taxon>Monogononta</taxon>
        <taxon>Pseudotrocha</taxon>
        <taxon>Ploima</taxon>
        <taxon>Brachionidae</taxon>
        <taxon>Brachionus</taxon>
    </lineage>
</organism>
<keyword evidence="7 11" id="KW-0472">Membrane</keyword>
<keyword evidence="9" id="KW-0325">Glycoprotein</keyword>
<keyword evidence="3" id="KW-1003">Cell membrane</keyword>
<evidence type="ECO:0000259" key="13">
    <source>
        <dbReference type="PROSITE" id="PS50261"/>
    </source>
</evidence>
<keyword evidence="6" id="KW-0297">G-protein coupled receptor</keyword>
<evidence type="ECO:0000256" key="4">
    <source>
        <dbReference type="ARBA" id="ARBA00022692"/>
    </source>
</evidence>
<evidence type="ECO:0000256" key="11">
    <source>
        <dbReference type="SAM" id="Phobius"/>
    </source>
</evidence>
<evidence type="ECO:0000256" key="5">
    <source>
        <dbReference type="ARBA" id="ARBA00022989"/>
    </source>
</evidence>
<dbReference type="InterPro" id="IPR036445">
    <property type="entry name" value="GPCR_2_extracell_dom_sf"/>
</dbReference>
<dbReference type="GO" id="GO:0007188">
    <property type="term" value="P:adenylate cyclase-modulating G protein-coupled receptor signaling pathway"/>
    <property type="evidence" value="ECO:0007669"/>
    <property type="project" value="TreeGrafter"/>
</dbReference>
<evidence type="ECO:0000313" key="14">
    <source>
        <dbReference type="EMBL" id="CAF0720348.1"/>
    </source>
</evidence>
<feature type="transmembrane region" description="Helical" evidence="11">
    <location>
        <begin position="284"/>
        <end position="305"/>
    </location>
</feature>
<sequence length="455" mass="52855">MMFSSEEQCNEYLALSDKLYYKGNGSGCMGIFDKVMCWEAVRSNTTVYLRCPNIKGLFDPTKNLTKKCLENGEWEGVNITQKPYGYTDYQVCFTENSMQQSNEIFNLKNSQLILRIVSHIELVGLILSFLCICFSLFIFGYHKNLRCKRTKIHLNLFITIFIQSTVRILFFLDRFLFKFINPDLIAYESQFMLLNKSICPLMHAVLEYIQMCNFMWMLNEGAYLNILLTYSVFDDNKKGIMIASYVIGWGFPAVAVMAWGSILLNTIGIDDVCWSGFYNWSTYWIIKGPIIMAFSINILCLLNVIRILANKLRENRTSEIEQIKKSVKAAILLLPLFGITHMFEVYDIEPSNWILNLIFSILKAILVFYQGVFLSILYCFMNNEVKNTIRRNWLNKIKFKSKCFDLNKTKTRNDKKSKRNPNAEGDNLLSVQMTEMTTNTKTSYTTMSRTEDTCI</sequence>
<evidence type="ECO:0000256" key="2">
    <source>
        <dbReference type="ARBA" id="ARBA00005314"/>
    </source>
</evidence>
<feature type="transmembrane region" description="Helical" evidence="11">
    <location>
        <begin position="214"/>
        <end position="233"/>
    </location>
</feature>
<dbReference type="Gene3D" id="1.20.1070.10">
    <property type="entry name" value="Rhodopsin 7-helix transmembrane proteins"/>
    <property type="match status" value="1"/>
</dbReference>
<evidence type="ECO:0000256" key="3">
    <source>
        <dbReference type="ARBA" id="ARBA00022475"/>
    </source>
</evidence>
<evidence type="ECO:0000256" key="1">
    <source>
        <dbReference type="ARBA" id="ARBA00004651"/>
    </source>
</evidence>
<dbReference type="OrthoDB" id="5967113at2759"/>
<name>A0A813MGS1_9BILA</name>
<dbReference type="Pfam" id="PF02793">
    <property type="entry name" value="HRM"/>
    <property type="match status" value="1"/>
</dbReference>
<dbReference type="PROSITE" id="PS00649">
    <property type="entry name" value="G_PROTEIN_RECEP_F2_1"/>
    <property type="match status" value="1"/>
</dbReference>
<keyword evidence="10" id="KW-0807">Transducer</keyword>
<keyword evidence="4 11" id="KW-0812">Transmembrane</keyword>
<feature type="domain" description="G-protein coupled receptors family 2 profile 1" evidence="12">
    <location>
        <begin position="8"/>
        <end position="96"/>
    </location>
</feature>
<dbReference type="PROSITE" id="PS00650">
    <property type="entry name" value="G_PROTEIN_RECEP_F2_2"/>
    <property type="match status" value="1"/>
</dbReference>
<feature type="transmembrane region" description="Helical" evidence="11">
    <location>
        <begin position="355"/>
        <end position="381"/>
    </location>
</feature>
<keyword evidence="5 11" id="KW-1133">Transmembrane helix</keyword>
<evidence type="ECO:0000256" key="8">
    <source>
        <dbReference type="ARBA" id="ARBA00023170"/>
    </source>
</evidence>
<dbReference type="InterPro" id="IPR001879">
    <property type="entry name" value="GPCR_2_extracellular_dom"/>
</dbReference>
<feature type="transmembrane region" description="Helical" evidence="11">
    <location>
        <begin position="245"/>
        <end position="264"/>
    </location>
</feature>
<dbReference type="InterPro" id="IPR017981">
    <property type="entry name" value="GPCR_2-like_7TM"/>
</dbReference>
<dbReference type="SUPFAM" id="SSF111418">
    <property type="entry name" value="Hormone receptor domain"/>
    <property type="match status" value="1"/>
</dbReference>
<dbReference type="InterPro" id="IPR000832">
    <property type="entry name" value="GPCR_2_secretin-like"/>
</dbReference>
<feature type="transmembrane region" description="Helical" evidence="11">
    <location>
        <begin position="122"/>
        <end position="142"/>
    </location>
</feature>
<dbReference type="PROSITE" id="PS50227">
    <property type="entry name" value="G_PROTEIN_RECEP_F2_3"/>
    <property type="match status" value="1"/>
</dbReference>
<dbReference type="PANTHER" id="PTHR45620:SF17">
    <property type="entry name" value="PDF RECEPTOR"/>
    <property type="match status" value="1"/>
</dbReference>
<evidence type="ECO:0000256" key="10">
    <source>
        <dbReference type="ARBA" id="ARBA00023224"/>
    </source>
</evidence>
<dbReference type="GO" id="GO:0008528">
    <property type="term" value="F:G protein-coupled peptide receptor activity"/>
    <property type="evidence" value="ECO:0007669"/>
    <property type="project" value="TreeGrafter"/>
</dbReference>
<evidence type="ECO:0000256" key="9">
    <source>
        <dbReference type="ARBA" id="ARBA00023180"/>
    </source>
</evidence>
<dbReference type="GO" id="GO:0005886">
    <property type="term" value="C:plasma membrane"/>
    <property type="evidence" value="ECO:0007669"/>
    <property type="project" value="UniProtKB-SubCell"/>
</dbReference>
<evidence type="ECO:0000256" key="6">
    <source>
        <dbReference type="ARBA" id="ARBA00023040"/>
    </source>
</evidence>
<reference evidence="14" key="1">
    <citation type="submission" date="2021-02" db="EMBL/GenBank/DDBJ databases">
        <authorList>
            <person name="Nowell W R."/>
        </authorList>
    </citation>
    <scope>NUCLEOTIDE SEQUENCE</scope>
    <source>
        <strain evidence="14">Ploen Becks lab</strain>
    </source>
</reference>
<dbReference type="Proteomes" id="UP000663879">
    <property type="component" value="Unassembled WGS sequence"/>
</dbReference>
<feature type="transmembrane region" description="Helical" evidence="11">
    <location>
        <begin position="154"/>
        <end position="172"/>
    </location>
</feature>
<dbReference type="PRINTS" id="PR00249">
    <property type="entry name" value="GPCRSECRETIN"/>
</dbReference>
<dbReference type="Pfam" id="PF00002">
    <property type="entry name" value="7tm_2"/>
    <property type="match status" value="1"/>
</dbReference>
<comment type="similarity">
    <text evidence="2">Belongs to the G-protein coupled receptor 2 family.</text>
</comment>
<protein>
    <submittedName>
        <fullName evidence="14">Uncharacterized protein</fullName>
    </submittedName>
</protein>
<gene>
    <name evidence="14" type="ORF">OXX778_LOCUS2103</name>
</gene>
<proteinExistence type="inferred from homology"/>
<dbReference type="SMART" id="SM00008">
    <property type="entry name" value="HormR"/>
    <property type="match status" value="1"/>
</dbReference>
<dbReference type="EMBL" id="CAJNOC010000155">
    <property type="protein sequence ID" value="CAF0720348.1"/>
    <property type="molecule type" value="Genomic_DNA"/>
</dbReference>
<keyword evidence="15" id="KW-1185">Reference proteome</keyword>
<comment type="caution">
    <text evidence="14">The sequence shown here is derived from an EMBL/GenBank/DDBJ whole genome shotgun (WGS) entry which is preliminary data.</text>
</comment>
<dbReference type="AlphaFoldDB" id="A0A813MGS1"/>
<dbReference type="PANTHER" id="PTHR45620">
    <property type="entry name" value="PDF RECEPTOR-LIKE PROTEIN-RELATED"/>
    <property type="match status" value="1"/>
</dbReference>
<dbReference type="Gene3D" id="4.10.1240.10">
    <property type="entry name" value="GPCR, family 2, extracellular hormone receptor domain"/>
    <property type="match status" value="1"/>
</dbReference>
<dbReference type="InterPro" id="IPR050332">
    <property type="entry name" value="GPCR_2"/>
</dbReference>
<evidence type="ECO:0000259" key="12">
    <source>
        <dbReference type="PROSITE" id="PS50227"/>
    </source>
</evidence>
<dbReference type="InterPro" id="IPR017983">
    <property type="entry name" value="GPCR_2_secretin-like_CS"/>
</dbReference>
<evidence type="ECO:0000313" key="15">
    <source>
        <dbReference type="Proteomes" id="UP000663879"/>
    </source>
</evidence>